<evidence type="ECO:0000313" key="2">
    <source>
        <dbReference type="EMBL" id="MCA9759621.1"/>
    </source>
</evidence>
<accession>A0A956SGW1</accession>
<feature type="signal peptide" evidence="1">
    <location>
        <begin position="1"/>
        <end position="20"/>
    </location>
</feature>
<keyword evidence="1" id="KW-0732">Signal</keyword>
<evidence type="ECO:0000313" key="3">
    <source>
        <dbReference type="Proteomes" id="UP000739538"/>
    </source>
</evidence>
<proteinExistence type="predicted"/>
<evidence type="ECO:0000256" key="1">
    <source>
        <dbReference type="SAM" id="SignalP"/>
    </source>
</evidence>
<name>A0A956SGW1_UNCEI</name>
<comment type="caution">
    <text evidence="2">The sequence shown here is derived from an EMBL/GenBank/DDBJ whole genome shotgun (WGS) entry which is preliminary data.</text>
</comment>
<protein>
    <recommendedName>
        <fullName evidence="4">DUF1795 domain-containing protein</fullName>
    </recommendedName>
</protein>
<reference evidence="2" key="2">
    <citation type="journal article" date="2021" name="Microbiome">
        <title>Successional dynamics and alternative stable states in a saline activated sludge microbial community over 9 years.</title>
        <authorList>
            <person name="Wang Y."/>
            <person name="Ye J."/>
            <person name="Ju F."/>
            <person name="Liu L."/>
            <person name="Boyd J.A."/>
            <person name="Deng Y."/>
            <person name="Parks D.H."/>
            <person name="Jiang X."/>
            <person name="Yin X."/>
            <person name="Woodcroft B.J."/>
            <person name="Tyson G.W."/>
            <person name="Hugenholtz P."/>
            <person name="Polz M.F."/>
            <person name="Zhang T."/>
        </authorList>
    </citation>
    <scope>NUCLEOTIDE SEQUENCE</scope>
    <source>
        <strain evidence="2">HKST-UBA02</strain>
    </source>
</reference>
<feature type="chain" id="PRO_5036889091" description="DUF1795 domain-containing protein" evidence="1">
    <location>
        <begin position="21"/>
        <end position="203"/>
    </location>
</feature>
<dbReference type="Proteomes" id="UP000739538">
    <property type="component" value="Unassembled WGS sequence"/>
</dbReference>
<sequence length="203" mass="22624">MRILGVVVLVLTLMGTAVLAEDGDTFRSATAGFEVTKPTDWQYLTAEENQENLSRIELSDEELRAALLKYATVPLVATTKHPEPFDDLNPSFRVNMRPLGELAALPATEVLGAFLPQFEQLFEEFELAEGPVETEVSGLPAAYVRMNYTLRTGDDLTFPTCSELWIVPRGEFFFMIGAGTRQDEATGTRKEIHDILKSVKIEH</sequence>
<evidence type="ECO:0008006" key="4">
    <source>
        <dbReference type="Google" id="ProtNLM"/>
    </source>
</evidence>
<dbReference type="AlphaFoldDB" id="A0A956SGW1"/>
<dbReference type="EMBL" id="JAGQHS010000412">
    <property type="protein sequence ID" value="MCA9759621.1"/>
    <property type="molecule type" value="Genomic_DNA"/>
</dbReference>
<gene>
    <name evidence="2" type="ORF">KDA27_27745</name>
</gene>
<reference evidence="2" key="1">
    <citation type="submission" date="2020-04" db="EMBL/GenBank/DDBJ databases">
        <authorList>
            <person name="Zhang T."/>
        </authorList>
    </citation>
    <scope>NUCLEOTIDE SEQUENCE</scope>
    <source>
        <strain evidence="2">HKST-UBA02</strain>
    </source>
</reference>
<organism evidence="2 3">
    <name type="scientific">Eiseniibacteriota bacterium</name>
    <dbReference type="NCBI Taxonomy" id="2212470"/>
    <lineage>
        <taxon>Bacteria</taxon>
        <taxon>Candidatus Eiseniibacteriota</taxon>
    </lineage>
</organism>